<dbReference type="HAMAP" id="MF_04137">
    <property type="entry name" value="I_SPANIN_LAMBDA"/>
    <property type="match status" value="1"/>
</dbReference>
<sequence length="155" mass="17292">MNKIIILIIAALVALICLLAFNSYRFSNEAEKQGAMMKVVTAERNAALDNILLMEKQRQAVADIDIKYTKELADAKSENERLRTDINNGTKRLQFNATCQRTYKKSSSSGMDDAASPRLTDSAQRDYLNLRERIGIATNQIAGLQAYITDVCLAK</sequence>
<evidence type="ECO:0000313" key="1">
    <source>
        <dbReference type="EMBL" id="CNL76660.1"/>
    </source>
</evidence>
<dbReference type="OrthoDB" id="6877134at2"/>
<dbReference type="Proteomes" id="UP000040088">
    <property type="component" value="Unassembled WGS sequence"/>
</dbReference>
<dbReference type="GO" id="GO:0044659">
    <property type="term" value="P:viral release from host cell by cytolysis"/>
    <property type="evidence" value="ECO:0007669"/>
    <property type="project" value="InterPro"/>
</dbReference>
<dbReference type="GeneID" id="61904688"/>
<organism evidence="1 2">
    <name type="scientific">Yersinia aleksiciae</name>
    <dbReference type="NCBI Taxonomy" id="263819"/>
    <lineage>
        <taxon>Bacteria</taxon>
        <taxon>Pseudomonadati</taxon>
        <taxon>Pseudomonadota</taxon>
        <taxon>Gammaproteobacteria</taxon>
        <taxon>Enterobacterales</taxon>
        <taxon>Yersiniaceae</taxon>
        <taxon>Yersinia</taxon>
    </lineage>
</organism>
<dbReference type="AlphaFoldDB" id="A0A0T9UVZ4"/>
<dbReference type="RefSeq" id="WP_050126897.1">
    <property type="nucleotide sequence ID" value="NZ_CABMLM010000001.1"/>
</dbReference>
<proteinExistence type="inferred from homology"/>
<reference evidence="2" key="1">
    <citation type="submission" date="2015-03" db="EMBL/GenBank/DDBJ databases">
        <authorList>
            <consortium name="Pathogen Informatics"/>
        </authorList>
    </citation>
    <scope>NUCLEOTIDE SEQUENCE [LARGE SCALE GENOMIC DNA]</scope>
    <source>
        <strain evidence="2">IP27925</strain>
    </source>
</reference>
<accession>A0A0T9UVZ4</accession>
<dbReference type="Pfam" id="PF03245">
    <property type="entry name" value="Phage_lysis"/>
    <property type="match status" value="1"/>
</dbReference>
<gene>
    <name evidence="1" type="ORF">ERS008460_03732</name>
</gene>
<evidence type="ECO:0000313" key="2">
    <source>
        <dbReference type="Proteomes" id="UP000040088"/>
    </source>
</evidence>
<dbReference type="InterPro" id="IPR004929">
    <property type="entry name" value="I-spanin"/>
</dbReference>
<protein>
    <submittedName>
        <fullName evidence="1">Putative prophage endopeptidase</fullName>
    </submittedName>
</protein>
<dbReference type="EMBL" id="CQEM01000021">
    <property type="protein sequence ID" value="CNL76660.1"/>
    <property type="molecule type" value="Genomic_DNA"/>
</dbReference>
<name>A0A0T9UVZ4_YERAE</name>